<feature type="compositionally biased region" description="Polar residues" evidence="1">
    <location>
        <begin position="119"/>
        <end position="130"/>
    </location>
</feature>
<reference evidence="2" key="2">
    <citation type="submission" date="2021-09" db="EMBL/GenBank/DDBJ databases">
        <authorList>
            <person name="Jia N."/>
            <person name="Wang J."/>
            <person name="Shi W."/>
            <person name="Du L."/>
            <person name="Sun Y."/>
            <person name="Zhan W."/>
            <person name="Jiang J."/>
            <person name="Wang Q."/>
            <person name="Zhang B."/>
            <person name="Ji P."/>
            <person name="Sakyi L.B."/>
            <person name="Cui X."/>
            <person name="Yuan T."/>
            <person name="Jiang B."/>
            <person name="Yang W."/>
            <person name="Lam T.T.-Y."/>
            <person name="Chang Q."/>
            <person name="Ding S."/>
            <person name="Wang X."/>
            <person name="Zhu J."/>
            <person name="Ruan X."/>
            <person name="Zhao L."/>
            <person name="Wei J."/>
            <person name="Que T."/>
            <person name="Du C."/>
            <person name="Cheng J."/>
            <person name="Dai P."/>
            <person name="Han X."/>
            <person name="Huang E."/>
            <person name="Gao Y."/>
            <person name="Liu J."/>
            <person name="Shao H."/>
            <person name="Ye R."/>
            <person name="Li L."/>
            <person name="Wei W."/>
            <person name="Wang X."/>
            <person name="Wang C."/>
            <person name="Huo Q."/>
            <person name="Li W."/>
            <person name="Guo W."/>
            <person name="Chen H."/>
            <person name="Chen S."/>
            <person name="Zhou L."/>
            <person name="Zhou L."/>
            <person name="Ni X."/>
            <person name="Tian J."/>
            <person name="Zhou Y."/>
            <person name="Sheng Y."/>
            <person name="Liu T."/>
            <person name="Pan Y."/>
            <person name="Xia L."/>
            <person name="Li J."/>
            <person name="Zhao F."/>
            <person name="Cao W."/>
        </authorList>
    </citation>
    <scope>NUCLEOTIDE SEQUENCE</scope>
    <source>
        <strain evidence="2">Rsan-2018</strain>
        <tissue evidence="2">Larvae</tissue>
    </source>
</reference>
<keyword evidence="3" id="KW-1185">Reference proteome</keyword>
<dbReference type="Proteomes" id="UP000821837">
    <property type="component" value="Chromosome 5"/>
</dbReference>
<sequence>MELKAMDKSSNPEAAMTATPISRNSQEISEEHIGTFDKKNSGGGYMAMGPAAVSNGSMNAGLEGSSINMGRPIYPRTQYNIPRAHVTIDAMHSGHEGPSPQKSGLMGCGNPTYEPVLNPNMSHPSSSALGTGQMPAYSNALMGTGGGPLLSLSSAPPLGPPPSGPPPQPPRRQEH</sequence>
<feature type="region of interest" description="Disordered" evidence="1">
    <location>
        <begin position="115"/>
        <end position="175"/>
    </location>
</feature>
<protein>
    <submittedName>
        <fullName evidence="2">Uncharacterized protein</fullName>
    </submittedName>
</protein>
<dbReference type="AlphaFoldDB" id="A0A9D4PRP7"/>
<organism evidence="2 3">
    <name type="scientific">Rhipicephalus sanguineus</name>
    <name type="common">Brown dog tick</name>
    <name type="synonym">Ixodes sanguineus</name>
    <dbReference type="NCBI Taxonomy" id="34632"/>
    <lineage>
        <taxon>Eukaryota</taxon>
        <taxon>Metazoa</taxon>
        <taxon>Ecdysozoa</taxon>
        <taxon>Arthropoda</taxon>
        <taxon>Chelicerata</taxon>
        <taxon>Arachnida</taxon>
        <taxon>Acari</taxon>
        <taxon>Parasitiformes</taxon>
        <taxon>Ixodida</taxon>
        <taxon>Ixodoidea</taxon>
        <taxon>Ixodidae</taxon>
        <taxon>Rhipicephalinae</taxon>
        <taxon>Rhipicephalus</taxon>
        <taxon>Rhipicephalus</taxon>
    </lineage>
</organism>
<reference evidence="2" key="1">
    <citation type="journal article" date="2020" name="Cell">
        <title>Large-Scale Comparative Analyses of Tick Genomes Elucidate Their Genetic Diversity and Vector Capacities.</title>
        <authorList>
            <consortium name="Tick Genome and Microbiome Consortium (TIGMIC)"/>
            <person name="Jia N."/>
            <person name="Wang J."/>
            <person name="Shi W."/>
            <person name="Du L."/>
            <person name="Sun Y."/>
            <person name="Zhan W."/>
            <person name="Jiang J.F."/>
            <person name="Wang Q."/>
            <person name="Zhang B."/>
            <person name="Ji P."/>
            <person name="Bell-Sakyi L."/>
            <person name="Cui X.M."/>
            <person name="Yuan T.T."/>
            <person name="Jiang B.G."/>
            <person name="Yang W.F."/>
            <person name="Lam T.T."/>
            <person name="Chang Q.C."/>
            <person name="Ding S.J."/>
            <person name="Wang X.J."/>
            <person name="Zhu J.G."/>
            <person name="Ruan X.D."/>
            <person name="Zhao L."/>
            <person name="Wei J.T."/>
            <person name="Ye R.Z."/>
            <person name="Que T.C."/>
            <person name="Du C.H."/>
            <person name="Zhou Y.H."/>
            <person name="Cheng J.X."/>
            <person name="Dai P.F."/>
            <person name="Guo W.B."/>
            <person name="Han X.H."/>
            <person name="Huang E.J."/>
            <person name="Li L.F."/>
            <person name="Wei W."/>
            <person name="Gao Y.C."/>
            <person name="Liu J.Z."/>
            <person name="Shao H.Z."/>
            <person name="Wang X."/>
            <person name="Wang C.C."/>
            <person name="Yang T.C."/>
            <person name="Huo Q.B."/>
            <person name="Li W."/>
            <person name="Chen H.Y."/>
            <person name="Chen S.E."/>
            <person name="Zhou L.G."/>
            <person name="Ni X.B."/>
            <person name="Tian J.H."/>
            <person name="Sheng Y."/>
            <person name="Liu T."/>
            <person name="Pan Y.S."/>
            <person name="Xia L.Y."/>
            <person name="Li J."/>
            <person name="Zhao F."/>
            <person name="Cao W.C."/>
        </authorList>
    </citation>
    <scope>NUCLEOTIDE SEQUENCE</scope>
    <source>
        <strain evidence="2">Rsan-2018</strain>
    </source>
</reference>
<accession>A0A9D4PRP7</accession>
<evidence type="ECO:0000313" key="3">
    <source>
        <dbReference type="Proteomes" id="UP000821837"/>
    </source>
</evidence>
<comment type="caution">
    <text evidence="2">The sequence shown here is derived from an EMBL/GenBank/DDBJ whole genome shotgun (WGS) entry which is preliminary data.</text>
</comment>
<gene>
    <name evidence="2" type="ORF">HPB52_013339</name>
</gene>
<evidence type="ECO:0000313" key="2">
    <source>
        <dbReference type="EMBL" id="KAH7951824.1"/>
    </source>
</evidence>
<name>A0A9D4PRP7_RHISA</name>
<feature type="compositionally biased region" description="Pro residues" evidence="1">
    <location>
        <begin position="157"/>
        <end position="175"/>
    </location>
</feature>
<dbReference type="VEuPathDB" id="VectorBase:RSAN_046923"/>
<evidence type="ECO:0000256" key="1">
    <source>
        <dbReference type="SAM" id="MobiDB-lite"/>
    </source>
</evidence>
<proteinExistence type="predicted"/>
<dbReference type="EMBL" id="JABSTV010001251">
    <property type="protein sequence ID" value="KAH7951824.1"/>
    <property type="molecule type" value="Genomic_DNA"/>
</dbReference>
<feature type="region of interest" description="Disordered" evidence="1">
    <location>
        <begin position="1"/>
        <end position="30"/>
    </location>
</feature>